<protein>
    <submittedName>
        <fullName evidence="2">Uncharacterized protein</fullName>
    </submittedName>
</protein>
<evidence type="ECO:0000313" key="3">
    <source>
        <dbReference type="Proteomes" id="UP001311232"/>
    </source>
</evidence>
<reference evidence="2 3" key="1">
    <citation type="submission" date="2021-06" db="EMBL/GenBank/DDBJ databases">
        <authorList>
            <person name="Palmer J.M."/>
        </authorList>
    </citation>
    <scope>NUCLEOTIDE SEQUENCE [LARGE SCALE GENOMIC DNA]</scope>
    <source>
        <strain evidence="2 3">MEX-2019</strain>
        <tissue evidence="2">Muscle</tissue>
    </source>
</reference>
<dbReference type="AlphaFoldDB" id="A0AAV9RP14"/>
<proteinExistence type="predicted"/>
<name>A0AAV9RP14_9TELE</name>
<sequence length="140" mass="16131">MYWSQGFGADLLNLSKTENYWLIGGSIVWEREGLPLGFILDSYTEIRLEWGSTLLDVGTVFRSESPLPYSPQASREEKDRMVAAAVHQMETQEKEERVRERRRKSLRKQKRDLGKISPCKLTNPNQEGEKKVGSTKINKT</sequence>
<evidence type="ECO:0000313" key="2">
    <source>
        <dbReference type="EMBL" id="KAK5610767.1"/>
    </source>
</evidence>
<comment type="caution">
    <text evidence="2">The sequence shown here is derived from an EMBL/GenBank/DDBJ whole genome shotgun (WGS) entry which is preliminary data.</text>
</comment>
<accession>A0AAV9RP14</accession>
<gene>
    <name evidence="2" type="ORF">CRENBAI_026742</name>
</gene>
<feature type="region of interest" description="Disordered" evidence="1">
    <location>
        <begin position="88"/>
        <end position="140"/>
    </location>
</feature>
<keyword evidence="3" id="KW-1185">Reference proteome</keyword>
<organism evidence="2 3">
    <name type="scientific">Crenichthys baileyi</name>
    <name type="common">White River springfish</name>
    <dbReference type="NCBI Taxonomy" id="28760"/>
    <lineage>
        <taxon>Eukaryota</taxon>
        <taxon>Metazoa</taxon>
        <taxon>Chordata</taxon>
        <taxon>Craniata</taxon>
        <taxon>Vertebrata</taxon>
        <taxon>Euteleostomi</taxon>
        <taxon>Actinopterygii</taxon>
        <taxon>Neopterygii</taxon>
        <taxon>Teleostei</taxon>
        <taxon>Neoteleostei</taxon>
        <taxon>Acanthomorphata</taxon>
        <taxon>Ovalentaria</taxon>
        <taxon>Atherinomorphae</taxon>
        <taxon>Cyprinodontiformes</taxon>
        <taxon>Goodeidae</taxon>
        <taxon>Crenichthys</taxon>
    </lineage>
</organism>
<feature type="compositionally biased region" description="Basic residues" evidence="1">
    <location>
        <begin position="100"/>
        <end position="110"/>
    </location>
</feature>
<dbReference type="Proteomes" id="UP001311232">
    <property type="component" value="Unassembled WGS sequence"/>
</dbReference>
<feature type="compositionally biased region" description="Basic and acidic residues" evidence="1">
    <location>
        <begin position="90"/>
        <end position="99"/>
    </location>
</feature>
<evidence type="ECO:0000256" key="1">
    <source>
        <dbReference type="SAM" id="MobiDB-lite"/>
    </source>
</evidence>
<dbReference type="EMBL" id="JAHHUM010001531">
    <property type="protein sequence ID" value="KAK5610767.1"/>
    <property type="molecule type" value="Genomic_DNA"/>
</dbReference>